<accession>A0ACB9LZC2</accession>
<dbReference type="Proteomes" id="UP000828941">
    <property type="component" value="Chromosome 10"/>
</dbReference>
<gene>
    <name evidence="1" type="ORF">L6164_024932</name>
</gene>
<evidence type="ECO:0000313" key="1">
    <source>
        <dbReference type="EMBL" id="KAI4317018.1"/>
    </source>
</evidence>
<comment type="caution">
    <text evidence="1">The sequence shown here is derived from an EMBL/GenBank/DDBJ whole genome shotgun (WGS) entry which is preliminary data.</text>
</comment>
<reference evidence="1 2" key="1">
    <citation type="journal article" date="2022" name="DNA Res.">
        <title>Chromosomal-level genome assembly of the orchid tree Bauhinia variegata (Leguminosae; Cercidoideae) supports the allotetraploid origin hypothesis of Bauhinia.</title>
        <authorList>
            <person name="Zhong Y."/>
            <person name="Chen Y."/>
            <person name="Zheng D."/>
            <person name="Pang J."/>
            <person name="Liu Y."/>
            <person name="Luo S."/>
            <person name="Meng S."/>
            <person name="Qian L."/>
            <person name="Wei D."/>
            <person name="Dai S."/>
            <person name="Zhou R."/>
        </authorList>
    </citation>
    <scope>NUCLEOTIDE SEQUENCE [LARGE SCALE GENOMIC DNA]</scope>
    <source>
        <strain evidence="1">BV-YZ2020</strain>
    </source>
</reference>
<sequence length="197" mass="22624">MESLETLGPALRSFFCEIQNGVADYSHSHNPPTSNPNSQLAKSSSPPTGSSFSSDSHSQIQLHFDSEAEDIEKDFNRSHYDFLNHDIILFERESDSGNSILELMDVGKLRYHRKIAVNPVESMESSSLLARRMGSSYTEVDQDRGLSYGNLSCTLKKLCMWEKKLRPFIFQSEEKLRILHEKKCRQLRRMYRKGAEN</sequence>
<evidence type="ECO:0000313" key="2">
    <source>
        <dbReference type="Proteomes" id="UP000828941"/>
    </source>
</evidence>
<keyword evidence="2" id="KW-1185">Reference proteome</keyword>
<organism evidence="1 2">
    <name type="scientific">Bauhinia variegata</name>
    <name type="common">Purple orchid tree</name>
    <name type="synonym">Phanera variegata</name>
    <dbReference type="NCBI Taxonomy" id="167791"/>
    <lineage>
        <taxon>Eukaryota</taxon>
        <taxon>Viridiplantae</taxon>
        <taxon>Streptophyta</taxon>
        <taxon>Embryophyta</taxon>
        <taxon>Tracheophyta</taxon>
        <taxon>Spermatophyta</taxon>
        <taxon>Magnoliopsida</taxon>
        <taxon>eudicotyledons</taxon>
        <taxon>Gunneridae</taxon>
        <taxon>Pentapetalae</taxon>
        <taxon>rosids</taxon>
        <taxon>fabids</taxon>
        <taxon>Fabales</taxon>
        <taxon>Fabaceae</taxon>
        <taxon>Cercidoideae</taxon>
        <taxon>Cercideae</taxon>
        <taxon>Bauhiniinae</taxon>
        <taxon>Bauhinia</taxon>
    </lineage>
</organism>
<protein>
    <submittedName>
        <fullName evidence="1">Uncharacterized protein</fullName>
    </submittedName>
</protein>
<dbReference type="EMBL" id="CM039435">
    <property type="protein sequence ID" value="KAI4317018.1"/>
    <property type="molecule type" value="Genomic_DNA"/>
</dbReference>
<proteinExistence type="predicted"/>
<name>A0ACB9LZC2_BAUVA</name>